<evidence type="ECO:0000313" key="1">
    <source>
        <dbReference type="EMBL" id="RAV97866.1"/>
    </source>
</evidence>
<protein>
    <submittedName>
        <fullName evidence="1">Uncharacterized protein</fullName>
    </submittedName>
</protein>
<gene>
    <name evidence="1" type="ORF">DQQ10_26270</name>
</gene>
<accession>A0A364XUL4</accession>
<dbReference type="Proteomes" id="UP000251889">
    <property type="component" value="Unassembled WGS sequence"/>
</dbReference>
<keyword evidence="2" id="KW-1185">Reference proteome</keyword>
<organism evidence="1 2">
    <name type="scientific">Pseudochryseolinea flava</name>
    <dbReference type="NCBI Taxonomy" id="2059302"/>
    <lineage>
        <taxon>Bacteria</taxon>
        <taxon>Pseudomonadati</taxon>
        <taxon>Bacteroidota</taxon>
        <taxon>Cytophagia</taxon>
        <taxon>Cytophagales</taxon>
        <taxon>Fulvivirgaceae</taxon>
        <taxon>Pseudochryseolinea</taxon>
    </lineage>
</organism>
<comment type="caution">
    <text evidence="1">The sequence shown here is derived from an EMBL/GenBank/DDBJ whole genome shotgun (WGS) entry which is preliminary data.</text>
</comment>
<evidence type="ECO:0000313" key="2">
    <source>
        <dbReference type="Proteomes" id="UP000251889"/>
    </source>
</evidence>
<name>A0A364XUL4_9BACT</name>
<proteinExistence type="predicted"/>
<reference evidence="1 2" key="1">
    <citation type="submission" date="2018-06" db="EMBL/GenBank/DDBJ databases">
        <title>Chryseolinea flavus sp. nov., a member of the phylum Bacteroidetes isolated from soil.</title>
        <authorList>
            <person name="Li Y."/>
            <person name="Wang J."/>
        </authorList>
    </citation>
    <scope>NUCLEOTIDE SEQUENCE [LARGE SCALE GENOMIC DNA]</scope>
    <source>
        <strain evidence="1 2">SDU1-6</strain>
    </source>
</reference>
<dbReference type="EMBL" id="QMFY01000025">
    <property type="protein sequence ID" value="RAV97866.1"/>
    <property type="molecule type" value="Genomic_DNA"/>
</dbReference>
<sequence>MPDISKICEDKNGPKQSFAHHLSFIHGDAWSMENRPHEVNDCVHVIYIHMQDDYPTSRSKQIQERQFEFSFWGEFRLPKTPCLGEEISLEFVQQNVRYNRGVVTRVQHEIRPEVQRIIIYVHP</sequence>
<dbReference type="AlphaFoldDB" id="A0A364XUL4"/>